<sequence>MSESAGKRAILGSQLFCGSGERSANRSTSNNPRTFNHKQNVGRMYRNDSASISFVCGEKVEYNAAKTEMCDVKGLSVAVKDEPLDGEALSNANDGPNLALNNLDWVTNSQKSGVLLQMMKSMGYEHGKGLGKSGQGIVEPINSNPNPGKQAFGASHKGRKWKKGRHDRSNVRKYWGQTTEDGAVGETERDGSEQQQRVGEGRPDPSQKAQMHYKDNVMDTLKSAGFTEHSAEQIWQAMGVLANHKIMSLAQVRGFPAAASFPTLRRDISLSAVHEKGHSHWQNTKDVKAKNDVAKGKALSDTYIKMKRAVKDGFDPKTNKKLQDIMSEMRKQSLPLDKFRTYLEKLKQGADSSTDGDEQNEK</sequence>
<name>A0A914H1C7_GLORO</name>
<evidence type="ECO:0000313" key="3">
    <source>
        <dbReference type="Proteomes" id="UP000887572"/>
    </source>
</evidence>
<dbReference type="PROSITE" id="PS50174">
    <property type="entry name" value="G_PATCH"/>
    <property type="match status" value="1"/>
</dbReference>
<evidence type="ECO:0000313" key="4">
    <source>
        <dbReference type="WBParaSite" id="Gr19_v10_g12336.t1"/>
    </source>
</evidence>
<dbReference type="PANTHER" id="PTHR12532">
    <property type="entry name" value="TRANSLATIONAL ACTIVATOR OF CYTOCHROME C OXIDASE 1"/>
    <property type="match status" value="1"/>
</dbReference>
<proteinExistence type="predicted"/>
<dbReference type="InterPro" id="IPR000467">
    <property type="entry name" value="G_patch_dom"/>
</dbReference>
<dbReference type="Pfam" id="PF01585">
    <property type="entry name" value="G-patch"/>
    <property type="match status" value="1"/>
</dbReference>
<evidence type="ECO:0000259" key="2">
    <source>
        <dbReference type="PROSITE" id="PS50174"/>
    </source>
</evidence>
<dbReference type="Pfam" id="PF20772">
    <property type="entry name" value="TACO1_YebC_N"/>
    <property type="match status" value="1"/>
</dbReference>
<dbReference type="Proteomes" id="UP000887572">
    <property type="component" value="Unplaced"/>
</dbReference>
<dbReference type="InterPro" id="IPR029072">
    <property type="entry name" value="YebC-like"/>
</dbReference>
<dbReference type="AlphaFoldDB" id="A0A914H1C7"/>
<feature type="region of interest" description="Disordered" evidence="1">
    <location>
        <begin position="142"/>
        <end position="209"/>
    </location>
</feature>
<dbReference type="InterPro" id="IPR049083">
    <property type="entry name" value="TACO1_YebC_N"/>
</dbReference>
<dbReference type="InterPro" id="IPR017856">
    <property type="entry name" value="Integrase-like_N"/>
</dbReference>
<dbReference type="InterPro" id="IPR002876">
    <property type="entry name" value="Transcrip_reg_TACO1-like"/>
</dbReference>
<feature type="compositionally biased region" description="Basic residues" evidence="1">
    <location>
        <begin position="156"/>
        <end position="166"/>
    </location>
</feature>
<dbReference type="Gene3D" id="1.10.10.200">
    <property type="match status" value="1"/>
</dbReference>
<reference evidence="4" key="1">
    <citation type="submission" date="2022-11" db="UniProtKB">
        <authorList>
            <consortium name="WormBaseParasite"/>
        </authorList>
    </citation>
    <scope>IDENTIFICATION</scope>
</reference>
<dbReference type="PANTHER" id="PTHR12532:SF0">
    <property type="entry name" value="TRANSLATIONAL ACTIVATOR OF CYTOCHROME C OXIDASE 1"/>
    <property type="match status" value="1"/>
</dbReference>
<dbReference type="SUPFAM" id="SSF75625">
    <property type="entry name" value="YebC-like"/>
    <property type="match status" value="1"/>
</dbReference>
<dbReference type="GO" id="GO:0003676">
    <property type="term" value="F:nucleic acid binding"/>
    <property type="evidence" value="ECO:0007669"/>
    <property type="project" value="InterPro"/>
</dbReference>
<keyword evidence="3" id="KW-1185">Reference proteome</keyword>
<feature type="domain" description="G-patch" evidence="2">
    <location>
        <begin position="111"/>
        <end position="157"/>
    </location>
</feature>
<evidence type="ECO:0000256" key="1">
    <source>
        <dbReference type="SAM" id="MobiDB-lite"/>
    </source>
</evidence>
<dbReference type="SMART" id="SM00443">
    <property type="entry name" value="G_patch"/>
    <property type="match status" value="1"/>
</dbReference>
<organism evidence="3 4">
    <name type="scientific">Globodera rostochiensis</name>
    <name type="common">Golden nematode worm</name>
    <name type="synonym">Heterodera rostochiensis</name>
    <dbReference type="NCBI Taxonomy" id="31243"/>
    <lineage>
        <taxon>Eukaryota</taxon>
        <taxon>Metazoa</taxon>
        <taxon>Ecdysozoa</taxon>
        <taxon>Nematoda</taxon>
        <taxon>Chromadorea</taxon>
        <taxon>Rhabditida</taxon>
        <taxon>Tylenchina</taxon>
        <taxon>Tylenchomorpha</taxon>
        <taxon>Tylenchoidea</taxon>
        <taxon>Heteroderidae</taxon>
        <taxon>Heteroderinae</taxon>
        <taxon>Globodera</taxon>
    </lineage>
</organism>
<accession>A0A914H1C7</accession>
<protein>
    <submittedName>
        <fullName evidence="4">G-patch domain-containing protein</fullName>
    </submittedName>
</protein>
<dbReference type="GO" id="GO:0005739">
    <property type="term" value="C:mitochondrion"/>
    <property type="evidence" value="ECO:0007669"/>
    <property type="project" value="TreeGrafter"/>
</dbReference>
<dbReference type="WBParaSite" id="Gr19_v10_g12336.t1">
    <property type="protein sequence ID" value="Gr19_v10_g12336.t1"/>
    <property type="gene ID" value="Gr19_v10_g12336"/>
</dbReference>